<feature type="transmembrane region" description="Helical" evidence="6">
    <location>
        <begin position="266"/>
        <end position="286"/>
    </location>
</feature>
<keyword evidence="3 6" id="KW-0812">Transmembrane</keyword>
<dbReference type="InterPro" id="IPR036259">
    <property type="entry name" value="MFS_trans_sf"/>
</dbReference>
<evidence type="ECO:0000256" key="1">
    <source>
        <dbReference type="ARBA" id="ARBA00004651"/>
    </source>
</evidence>
<dbReference type="InterPro" id="IPR050495">
    <property type="entry name" value="ATG22/LtaA_families"/>
</dbReference>
<reference evidence="8" key="1">
    <citation type="journal article" date="2021" name="PeerJ">
        <title>Extensive microbial diversity within the chicken gut microbiome revealed by metagenomics and culture.</title>
        <authorList>
            <person name="Gilroy R."/>
            <person name="Ravi A."/>
            <person name="Getino M."/>
            <person name="Pursley I."/>
            <person name="Horton D.L."/>
            <person name="Alikhan N.F."/>
            <person name="Baker D."/>
            <person name="Gharbi K."/>
            <person name="Hall N."/>
            <person name="Watson M."/>
            <person name="Adriaenssens E.M."/>
            <person name="Foster-Nyarko E."/>
            <person name="Jarju S."/>
            <person name="Secka A."/>
            <person name="Antonio M."/>
            <person name="Oren A."/>
            <person name="Chaudhuri R.R."/>
            <person name="La Ragione R."/>
            <person name="Hildebrand F."/>
            <person name="Pallen M.J."/>
        </authorList>
    </citation>
    <scope>NUCLEOTIDE SEQUENCE</scope>
    <source>
        <strain evidence="8">CHK179-5677</strain>
    </source>
</reference>
<evidence type="ECO:0000256" key="6">
    <source>
        <dbReference type="SAM" id="Phobius"/>
    </source>
</evidence>
<evidence type="ECO:0000256" key="2">
    <source>
        <dbReference type="ARBA" id="ARBA00022448"/>
    </source>
</evidence>
<dbReference type="Proteomes" id="UP000760668">
    <property type="component" value="Unassembled WGS sequence"/>
</dbReference>
<dbReference type="Pfam" id="PF11700">
    <property type="entry name" value="ATG22"/>
    <property type="match status" value="1"/>
</dbReference>
<feature type="transmembrane region" description="Helical" evidence="6">
    <location>
        <begin position="49"/>
        <end position="71"/>
    </location>
</feature>
<gene>
    <name evidence="8" type="ORF">K8V01_07220</name>
</gene>
<keyword evidence="4 6" id="KW-1133">Transmembrane helix</keyword>
<name>A0A921MM66_9FIRM</name>
<organism evidence="8 9">
    <name type="scientific">Pseudoflavonifractor capillosus</name>
    <dbReference type="NCBI Taxonomy" id="106588"/>
    <lineage>
        <taxon>Bacteria</taxon>
        <taxon>Bacillati</taxon>
        <taxon>Bacillota</taxon>
        <taxon>Clostridia</taxon>
        <taxon>Eubacteriales</taxon>
        <taxon>Oscillospiraceae</taxon>
        <taxon>Pseudoflavonifractor</taxon>
    </lineage>
</organism>
<protein>
    <submittedName>
        <fullName evidence="8">MFS transporter</fullName>
    </submittedName>
</protein>
<keyword evidence="5 6" id="KW-0472">Membrane</keyword>
<evidence type="ECO:0000256" key="4">
    <source>
        <dbReference type="ARBA" id="ARBA00022989"/>
    </source>
</evidence>
<feature type="transmembrane region" description="Helical" evidence="6">
    <location>
        <begin position="106"/>
        <end position="125"/>
    </location>
</feature>
<evidence type="ECO:0000256" key="5">
    <source>
        <dbReference type="ARBA" id="ARBA00023136"/>
    </source>
</evidence>
<feature type="transmembrane region" description="Helical" evidence="6">
    <location>
        <begin position="12"/>
        <end position="34"/>
    </location>
</feature>
<sequence>MKFKLRPLERKWVLYDVGNSAFTLLVSTIMPIYFNSLADAEGLSEVSYLAYWGYATSIATLMVALCGPVLGTISDFPGWKKKLFSVSVLVGALGCVGLGVMSSWLWFLVLFVLAKSAYSVSLVIYDSMLTDITEAERMDKVSANGYAWGYIGSCIPFVLSLVLVLCYESLGMSINVAMALAFLLIAAWWLLLSVPLWRSYEQKHSVPAQGSRLGESFRRLGGVFSELSHNRKALFFLISFFFYIDGVYTIIDMATAYGTALGLDTTGLLLALLVTQIVAFPAALLFGRLTERFSSANLILVCIGAYFLITIYGMWMKAQYQFWVLAVCVGIFQGAIQSMSRAYFARLIPPEKSGEYFGLYDICGKGASFLGTITVSAVSQITGSVNLGVGALAFMFAVGAAFFIQTVRQVSPNERKEAIPAR</sequence>
<dbReference type="GO" id="GO:0022857">
    <property type="term" value="F:transmembrane transporter activity"/>
    <property type="evidence" value="ECO:0007669"/>
    <property type="project" value="InterPro"/>
</dbReference>
<dbReference type="PANTHER" id="PTHR23519:SF1">
    <property type="entry name" value="AUTOPHAGY-RELATED PROTEIN 22"/>
    <property type="match status" value="1"/>
</dbReference>
<dbReference type="GO" id="GO:0005886">
    <property type="term" value="C:plasma membrane"/>
    <property type="evidence" value="ECO:0007669"/>
    <property type="project" value="UniProtKB-SubCell"/>
</dbReference>
<feature type="transmembrane region" description="Helical" evidence="6">
    <location>
        <begin position="83"/>
        <end position="100"/>
    </location>
</feature>
<proteinExistence type="predicted"/>
<feature type="transmembrane region" description="Helical" evidence="6">
    <location>
        <begin position="233"/>
        <end position="251"/>
    </location>
</feature>
<evidence type="ECO:0000256" key="3">
    <source>
        <dbReference type="ARBA" id="ARBA00022692"/>
    </source>
</evidence>
<feature type="transmembrane region" description="Helical" evidence="6">
    <location>
        <begin position="322"/>
        <end position="344"/>
    </location>
</feature>
<feature type="transmembrane region" description="Helical" evidence="6">
    <location>
        <begin position="387"/>
        <end position="407"/>
    </location>
</feature>
<dbReference type="InterPro" id="IPR020846">
    <property type="entry name" value="MFS_dom"/>
</dbReference>
<dbReference type="InterPro" id="IPR024671">
    <property type="entry name" value="Atg22-like"/>
</dbReference>
<dbReference type="EMBL" id="DYUC01000069">
    <property type="protein sequence ID" value="HJG86792.1"/>
    <property type="molecule type" value="Genomic_DNA"/>
</dbReference>
<reference evidence="8" key="2">
    <citation type="submission" date="2021-09" db="EMBL/GenBank/DDBJ databases">
        <authorList>
            <person name="Gilroy R."/>
        </authorList>
    </citation>
    <scope>NUCLEOTIDE SEQUENCE</scope>
    <source>
        <strain evidence="8">CHK179-5677</strain>
    </source>
</reference>
<feature type="domain" description="Major facilitator superfamily (MFS) profile" evidence="7">
    <location>
        <begin position="1"/>
        <end position="408"/>
    </location>
</feature>
<keyword evidence="2" id="KW-0813">Transport</keyword>
<accession>A0A921MM66</accession>
<feature type="transmembrane region" description="Helical" evidence="6">
    <location>
        <begin position="356"/>
        <end position="381"/>
    </location>
</feature>
<comment type="caution">
    <text evidence="8">The sequence shown here is derived from an EMBL/GenBank/DDBJ whole genome shotgun (WGS) entry which is preliminary data.</text>
</comment>
<evidence type="ECO:0000313" key="9">
    <source>
        <dbReference type="Proteomes" id="UP000760668"/>
    </source>
</evidence>
<feature type="transmembrane region" description="Helical" evidence="6">
    <location>
        <begin position="146"/>
        <end position="170"/>
    </location>
</feature>
<feature type="transmembrane region" description="Helical" evidence="6">
    <location>
        <begin position="298"/>
        <end position="316"/>
    </location>
</feature>
<dbReference type="AlphaFoldDB" id="A0A921MM66"/>
<dbReference type="Gene3D" id="1.20.1250.20">
    <property type="entry name" value="MFS general substrate transporter like domains"/>
    <property type="match status" value="1"/>
</dbReference>
<comment type="subcellular location">
    <subcellularLocation>
        <location evidence="1">Cell membrane</location>
        <topology evidence="1">Multi-pass membrane protein</topology>
    </subcellularLocation>
</comment>
<dbReference type="PANTHER" id="PTHR23519">
    <property type="entry name" value="AUTOPHAGY-RELATED PROTEIN 22"/>
    <property type="match status" value="1"/>
</dbReference>
<dbReference type="RefSeq" id="WP_295368910.1">
    <property type="nucleotide sequence ID" value="NZ_DYUC01000069.1"/>
</dbReference>
<feature type="transmembrane region" description="Helical" evidence="6">
    <location>
        <begin position="176"/>
        <end position="197"/>
    </location>
</feature>
<evidence type="ECO:0000313" key="8">
    <source>
        <dbReference type="EMBL" id="HJG86792.1"/>
    </source>
</evidence>
<dbReference type="PROSITE" id="PS50850">
    <property type="entry name" value="MFS"/>
    <property type="match status" value="1"/>
</dbReference>
<evidence type="ECO:0000259" key="7">
    <source>
        <dbReference type="PROSITE" id="PS50850"/>
    </source>
</evidence>
<dbReference type="SUPFAM" id="SSF103473">
    <property type="entry name" value="MFS general substrate transporter"/>
    <property type="match status" value="1"/>
</dbReference>